<dbReference type="PANTHER" id="PTHR10491">
    <property type="entry name" value="DTDP-4-DEHYDRORHAMNOSE REDUCTASE"/>
    <property type="match status" value="1"/>
</dbReference>
<dbReference type="Proteomes" id="UP000184395">
    <property type="component" value="Unassembled WGS sequence"/>
</dbReference>
<dbReference type="RefSeq" id="WP_073431390.1">
    <property type="nucleotide sequence ID" value="NZ_CADFGY010000005.1"/>
</dbReference>
<evidence type="ECO:0000256" key="4">
    <source>
        <dbReference type="ARBA" id="ARBA00017099"/>
    </source>
</evidence>
<dbReference type="EC" id="1.1.1.133" evidence="3 6"/>
<organism evidence="8 9">
    <name type="scientific">Paraburkholderia terricola</name>
    <dbReference type="NCBI Taxonomy" id="169427"/>
    <lineage>
        <taxon>Bacteria</taxon>
        <taxon>Pseudomonadati</taxon>
        <taxon>Pseudomonadota</taxon>
        <taxon>Betaproteobacteria</taxon>
        <taxon>Burkholderiales</taxon>
        <taxon>Burkholderiaceae</taxon>
        <taxon>Paraburkholderia</taxon>
    </lineage>
</organism>
<dbReference type="CDD" id="cd05254">
    <property type="entry name" value="dTDP_HR_like_SDR_e"/>
    <property type="match status" value="1"/>
</dbReference>
<reference evidence="8 9" key="1">
    <citation type="submission" date="2016-11" db="EMBL/GenBank/DDBJ databases">
        <authorList>
            <person name="Jaros S."/>
            <person name="Januszkiewicz K."/>
            <person name="Wedrychowicz H."/>
        </authorList>
    </citation>
    <scope>NUCLEOTIDE SEQUENCE [LARGE SCALE GENOMIC DNA]</scope>
    <source>
        <strain evidence="8 9">LMG 20594</strain>
    </source>
</reference>
<dbReference type="GO" id="GO:0019305">
    <property type="term" value="P:dTDP-rhamnose biosynthetic process"/>
    <property type="evidence" value="ECO:0007669"/>
    <property type="project" value="UniProtKB-UniPathway"/>
</dbReference>
<dbReference type="Gene3D" id="3.40.50.720">
    <property type="entry name" value="NAD(P)-binding Rossmann-like Domain"/>
    <property type="match status" value="1"/>
</dbReference>
<dbReference type="AlphaFoldDB" id="A0A1M6V0U0"/>
<dbReference type="UniPathway" id="UPA00124"/>
<comment type="pathway">
    <text evidence="1 6">Carbohydrate biosynthesis; dTDP-L-rhamnose biosynthesis.</text>
</comment>
<feature type="domain" description="RmlD-like substrate binding" evidence="7">
    <location>
        <begin position="1"/>
        <end position="295"/>
    </location>
</feature>
<dbReference type="InterPro" id="IPR029903">
    <property type="entry name" value="RmlD-like-bd"/>
</dbReference>
<evidence type="ECO:0000313" key="9">
    <source>
        <dbReference type="Proteomes" id="UP000184395"/>
    </source>
</evidence>
<dbReference type="NCBIfam" id="TIGR01214">
    <property type="entry name" value="rmlD"/>
    <property type="match status" value="1"/>
</dbReference>
<evidence type="ECO:0000256" key="2">
    <source>
        <dbReference type="ARBA" id="ARBA00010944"/>
    </source>
</evidence>
<dbReference type="PANTHER" id="PTHR10491:SF4">
    <property type="entry name" value="METHIONINE ADENOSYLTRANSFERASE 2 SUBUNIT BETA"/>
    <property type="match status" value="1"/>
</dbReference>
<dbReference type="STRING" id="169427.SAMN05192548_103637"/>
<comment type="cofactor">
    <cofactor evidence="6">
        <name>Mg(2+)</name>
        <dbReference type="ChEBI" id="CHEBI:18420"/>
    </cofactor>
    <text evidence="6">Binds 1 Mg(2+) ion per monomer.</text>
</comment>
<comment type="function">
    <text evidence="6">Catalyzes the reduction of dTDP-6-deoxy-L-lyxo-4-hexulose to yield dTDP-L-rhamnose.</text>
</comment>
<evidence type="ECO:0000313" key="8">
    <source>
        <dbReference type="EMBL" id="SHK75112.1"/>
    </source>
</evidence>
<dbReference type="GO" id="GO:0005829">
    <property type="term" value="C:cytosol"/>
    <property type="evidence" value="ECO:0007669"/>
    <property type="project" value="TreeGrafter"/>
</dbReference>
<gene>
    <name evidence="8" type="ORF">SAMN05192548_103637</name>
</gene>
<evidence type="ECO:0000256" key="5">
    <source>
        <dbReference type="ARBA" id="ARBA00048200"/>
    </source>
</evidence>
<protein>
    <recommendedName>
        <fullName evidence="4 6">dTDP-4-dehydrorhamnose reductase</fullName>
        <ecNumber evidence="3 6">1.1.1.133</ecNumber>
    </recommendedName>
</protein>
<name>A0A1M6V0U0_9BURK</name>
<comment type="catalytic activity">
    <reaction evidence="5 6">
        <text>dTDP-beta-L-rhamnose + NADP(+) = dTDP-4-dehydro-beta-L-rhamnose + NADPH + H(+)</text>
        <dbReference type="Rhea" id="RHEA:21796"/>
        <dbReference type="ChEBI" id="CHEBI:15378"/>
        <dbReference type="ChEBI" id="CHEBI:57510"/>
        <dbReference type="ChEBI" id="CHEBI:57783"/>
        <dbReference type="ChEBI" id="CHEBI:58349"/>
        <dbReference type="ChEBI" id="CHEBI:62830"/>
        <dbReference type="EC" id="1.1.1.133"/>
    </reaction>
</comment>
<dbReference type="InterPro" id="IPR005913">
    <property type="entry name" value="dTDP_dehydrorham_reduct"/>
</dbReference>
<keyword evidence="6" id="KW-0521">NADP</keyword>
<proteinExistence type="inferred from homology"/>
<evidence type="ECO:0000256" key="6">
    <source>
        <dbReference type="RuleBase" id="RU364082"/>
    </source>
</evidence>
<accession>A0A1M6V0U0</accession>
<dbReference type="OrthoDB" id="9803892at2"/>
<evidence type="ECO:0000256" key="1">
    <source>
        <dbReference type="ARBA" id="ARBA00004781"/>
    </source>
</evidence>
<evidence type="ECO:0000259" key="7">
    <source>
        <dbReference type="Pfam" id="PF04321"/>
    </source>
</evidence>
<comment type="similarity">
    <text evidence="2 6">Belongs to the dTDP-4-dehydrorhamnose reductase family.</text>
</comment>
<dbReference type="SUPFAM" id="SSF51735">
    <property type="entry name" value="NAD(P)-binding Rossmann-fold domains"/>
    <property type="match status" value="1"/>
</dbReference>
<dbReference type="InterPro" id="IPR036291">
    <property type="entry name" value="NAD(P)-bd_dom_sf"/>
</dbReference>
<dbReference type="GO" id="GO:0008831">
    <property type="term" value="F:dTDP-4-dehydrorhamnose reductase activity"/>
    <property type="evidence" value="ECO:0007669"/>
    <property type="project" value="UniProtKB-EC"/>
</dbReference>
<evidence type="ECO:0000256" key="3">
    <source>
        <dbReference type="ARBA" id="ARBA00012929"/>
    </source>
</evidence>
<dbReference type="Pfam" id="PF04321">
    <property type="entry name" value="RmlD_sub_bind"/>
    <property type="match status" value="1"/>
</dbReference>
<dbReference type="Gene3D" id="3.90.25.10">
    <property type="entry name" value="UDP-galactose 4-epimerase, domain 1"/>
    <property type="match status" value="1"/>
</dbReference>
<sequence>MKIFVTGANGQVGWELARSLSVLGEVRAVDRRSFDLSKPDTLRQSVLDFCPDVIVNAAAYTAVDKAESEEAQATTINGEAVGELARAARECGALFIHYSTDYVFDGSKQGAYLETDDTCAVNAYGRSKLAGELATREAGGDWLVFRTTWVYAARGSNFMRTILRLAASREELRIVGDQFGAPTWARDIADATAQIVSRAIAERRAGTFRSGLFNLSAGGSTNWHGYADAIIAEARRLQPDTEYMVKSVVPIRTDEYPLPAPRPANSVLSNDALQTRFGVRLPDWRVGMSLCLADLLAAFR</sequence>
<keyword evidence="6" id="KW-0560">Oxidoreductase</keyword>
<dbReference type="EMBL" id="FRAB01000036">
    <property type="protein sequence ID" value="SHK75112.1"/>
    <property type="molecule type" value="Genomic_DNA"/>
</dbReference>